<dbReference type="CDD" id="cd11398">
    <property type="entry name" value="bHLHzip_scCBP1"/>
    <property type="match status" value="1"/>
</dbReference>
<feature type="region of interest" description="Disordered" evidence="3">
    <location>
        <begin position="1"/>
        <end position="92"/>
    </location>
</feature>
<dbReference type="AlphaFoldDB" id="A0A9P6TAW7"/>
<evidence type="ECO:0000313" key="6">
    <source>
        <dbReference type="Proteomes" id="UP000886653"/>
    </source>
</evidence>
<keyword evidence="6" id="KW-1185">Reference proteome</keyword>
<evidence type="ECO:0000259" key="4">
    <source>
        <dbReference type="PROSITE" id="PS50888"/>
    </source>
</evidence>
<name>A0A9P6TAW7_9BASI</name>
<dbReference type="PROSITE" id="PS50888">
    <property type="entry name" value="BHLH"/>
    <property type="match status" value="1"/>
</dbReference>
<dbReference type="InterPro" id="IPR036638">
    <property type="entry name" value="HLH_DNA-bd_sf"/>
</dbReference>
<feature type="compositionally biased region" description="Low complexity" evidence="3">
    <location>
        <begin position="15"/>
        <end position="28"/>
    </location>
</feature>
<feature type="compositionally biased region" description="Polar residues" evidence="3">
    <location>
        <begin position="208"/>
        <end position="217"/>
    </location>
</feature>
<dbReference type="GO" id="GO:0003700">
    <property type="term" value="F:DNA-binding transcription factor activity"/>
    <property type="evidence" value="ECO:0007669"/>
    <property type="project" value="InterPro"/>
</dbReference>
<gene>
    <name evidence="5" type="ORF">CROQUDRAFT_47897</name>
</gene>
<dbReference type="Pfam" id="PF00010">
    <property type="entry name" value="HLH"/>
    <property type="match status" value="1"/>
</dbReference>
<dbReference type="Proteomes" id="UP000886653">
    <property type="component" value="Unassembled WGS sequence"/>
</dbReference>
<accession>A0A9P6TAW7</accession>
<dbReference type="InterPro" id="IPR047206">
    <property type="entry name" value="bHLHzip_scCBP1-like"/>
</dbReference>
<feature type="compositionally biased region" description="Basic and acidic residues" evidence="3">
    <location>
        <begin position="248"/>
        <end position="261"/>
    </location>
</feature>
<feature type="region of interest" description="Disordered" evidence="3">
    <location>
        <begin position="189"/>
        <end position="287"/>
    </location>
</feature>
<keyword evidence="2" id="KW-0539">Nucleus</keyword>
<feature type="compositionally biased region" description="Basic and acidic residues" evidence="3">
    <location>
        <begin position="219"/>
        <end position="238"/>
    </location>
</feature>
<dbReference type="SMART" id="SM00353">
    <property type="entry name" value="HLH"/>
    <property type="match status" value="1"/>
</dbReference>
<organism evidence="5 6">
    <name type="scientific">Cronartium quercuum f. sp. fusiforme G11</name>
    <dbReference type="NCBI Taxonomy" id="708437"/>
    <lineage>
        <taxon>Eukaryota</taxon>
        <taxon>Fungi</taxon>
        <taxon>Dikarya</taxon>
        <taxon>Basidiomycota</taxon>
        <taxon>Pucciniomycotina</taxon>
        <taxon>Pucciniomycetes</taxon>
        <taxon>Pucciniales</taxon>
        <taxon>Coleosporiaceae</taxon>
        <taxon>Cronartium</taxon>
    </lineage>
</organism>
<dbReference type="GO" id="GO:0003677">
    <property type="term" value="F:DNA binding"/>
    <property type="evidence" value="ECO:0007669"/>
    <property type="project" value="UniProtKB-KW"/>
</dbReference>
<dbReference type="SUPFAM" id="SSF47459">
    <property type="entry name" value="HLH, helix-loop-helix DNA-binding domain"/>
    <property type="match status" value="1"/>
</dbReference>
<keyword evidence="1" id="KW-0238">DNA-binding</keyword>
<protein>
    <recommendedName>
        <fullName evidence="4">BHLH domain-containing protein</fullName>
    </recommendedName>
</protein>
<dbReference type="Gene3D" id="4.10.280.10">
    <property type="entry name" value="Helix-loop-helix DNA-binding domain"/>
    <property type="match status" value="1"/>
</dbReference>
<dbReference type="EMBL" id="MU167304">
    <property type="protein sequence ID" value="KAG0144023.1"/>
    <property type="molecule type" value="Genomic_DNA"/>
</dbReference>
<comment type="caution">
    <text evidence="5">The sequence shown here is derived from an EMBL/GenBank/DDBJ whole genome shotgun (WGS) entry which is preliminary data.</text>
</comment>
<sequence length="304" mass="34082">MPPTAYESRTQSPGSSHDNQSHNHNSTSGGDPAAAYASQKPDPRPGENSAFGWNDNGTGEGGPMGEGHPDRNSDEWKQHRKNNHKEVERRRRETINEGITELKKIVPGTEKNKGEILKQAVRYIQALKDSEAENMEKWALEKLVVDQALRDQSAKLAKLSRDYGRLEAENESLKRWIIELGEKTSTVRKVEEVTEAGPSKPELRSLGFASSSTSKPQFTRHDSEPNESPRSDSRHPSADHTPLSSLRDQSEQVTEHSESNIHHLLRSASEITTGLRKRESSKEPPSLQYILENDRLTVKKTKLV</sequence>
<feature type="compositionally biased region" description="Basic and acidic residues" evidence="3">
    <location>
        <begin position="67"/>
        <end position="77"/>
    </location>
</feature>
<evidence type="ECO:0000256" key="3">
    <source>
        <dbReference type="SAM" id="MobiDB-lite"/>
    </source>
</evidence>
<evidence type="ECO:0000256" key="1">
    <source>
        <dbReference type="ARBA" id="ARBA00023125"/>
    </source>
</evidence>
<proteinExistence type="predicted"/>
<dbReference type="InterPro" id="IPR011598">
    <property type="entry name" value="bHLH_dom"/>
</dbReference>
<dbReference type="GO" id="GO:0046983">
    <property type="term" value="F:protein dimerization activity"/>
    <property type="evidence" value="ECO:0007669"/>
    <property type="project" value="InterPro"/>
</dbReference>
<evidence type="ECO:0000256" key="2">
    <source>
        <dbReference type="ARBA" id="ARBA00023242"/>
    </source>
</evidence>
<dbReference type="GO" id="GO:0005634">
    <property type="term" value="C:nucleus"/>
    <property type="evidence" value="ECO:0007669"/>
    <property type="project" value="TreeGrafter"/>
</dbReference>
<feature type="domain" description="BHLH" evidence="4">
    <location>
        <begin position="79"/>
        <end position="127"/>
    </location>
</feature>
<dbReference type="OrthoDB" id="71302at2759"/>
<reference evidence="5" key="1">
    <citation type="submission" date="2013-11" db="EMBL/GenBank/DDBJ databases">
        <title>Genome sequence of the fusiform rust pathogen reveals effectors for host alternation and coevolution with pine.</title>
        <authorList>
            <consortium name="DOE Joint Genome Institute"/>
            <person name="Smith K."/>
            <person name="Pendleton A."/>
            <person name="Kubisiak T."/>
            <person name="Anderson C."/>
            <person name="Salamov A."/>
            <person name="Aerts A."/>
            <person name="Riley R."/>
            <person name="Clum A."/>
            <person name="Lindquist E."/>
            <person name="Ence D."/>
            <person name="Campbell M."/>
            <person name="Kronenberg Z."/>
            <person name="Feau N."/>
            <person name="Dhillon B."/>
            <person name="Hamelin R."/>
            <person name="Burleigh J."/>
            <person name="Smith J."/>
            <person name="Yandell M."/>
            <person name="Nelson C."/>
            <person name="Grigoriev I."/>
            <person name="Davis J."/>
        </authorList>
    </citation>
    <scope>NUCLEOTIDE SEQUENCE</scope>
    <source>
        <strain evidence="5">G11</strain>
    </source>
</reference>
<evidence type="ECO:0000313" key="5">
    <source>
        <dbReference type="EMBL" id="KAG0144023.1"/>
    </source>
</evidence>
<dbReference type="PANTHER" id="PTHR47787">
    <property type="entry name" value="CENTROMERE-BINDING PROTEIN 1"/>
    <property type="match status" value="1"/>
</dbReference>
<dbReference type="PANTHER" id="PTHR47787:SF1">
    <property type="entry name" value="CENTROMERE-BINDING PROTEIN 1"/>
    <property type="match status" value="1"/>
</dbReference>